<comment type="caution">
    <text evidence="7">The sequence shown here is derived from an EMBL/GenBank/DDBJ whole genome shotgun (WGS) entry which is preliminary data.</text>
</comment>
<keyword evidence="3" id="KW-0731">Sigma factor</keyword>
<evidence type="ECO:0000256" key="1">
    <source>
        <dbReference type="ARBA" id="ARBA00010641"/>
    </source>
</evidence>
<gene>
    <name evidence="7" type="ORF">GCM10009665_07810</name>
</gene>
<dbReference type="Proteomes" id="UP001500037">
    <property type="component" value="Unassembled WGS sequence"/>
</dbReference>
<proteinExistence type="inferred from homology"/>
<dbReference type="SUPFAM" id="SSF88946">
    <property type="entry name" value="Sigma2 domain of RNA polymerase sigma factors"/>
    <property type="match status" value="1"/>
</dbReference>
<evidence type="ECO:0000259" key="5">
    <source>
        <dbReference type="Pfam" id="PF04542"/>
    </source>
</evidence>
<keyword evidence="8" id="KW-1185">Reference proteome</keyword>
<feature type="domain" description="RNA polymerase sigma factor 70 region 4 type 2" evidence="6">
    <location>
        <begin position="107"/>
        <end position="156"/>
    </location>
</feature>
<evidence type="ECO:0000259" key="6">
    <source>
        <dbReference type="Pfam" id="PF08281"/>
    </source>
</evidence>
<dbReference type="Pfam" id="PF04542">
    <property type="entry name" value="Sigma70_r2"/>
    <property type="match status" value="1"/>
</dbReference>
<dbReference type="RefSeq" id="WP_344439143.1">
    <property type="nucleotide sequence ID" value="NZ_BAAALF010000007.1"/>
</dbReference>
<dbReference type="Gene3D" id="1.10.10.10">
    <property type="entry name" value="Winged helix-like DNA-binding domain superfamily/Winged helix DNA-binding domain"/>
    <property type="match status" value="1"/>
</dbReference>
<dbReference type="SUPFAM" id="SSF88659">
    <property type="entry name" value="Sigma3 and sigma4 domains of RNA polymerase sigma factors"/>
    <property type="match status" value="1"/>
</dbReference>
<dbReference type="InterPro" id="IPR014284">
    <property type="entry name" value="RNA_pol_sigma-70_dom"/>
</dbReference>
<evidence type="ECO:0000256" key="4">
    <source>
        <dbReference type="ARBA" id="ARBA00023163"/>
    </source>
</evidence>
<keyword evidence="4" id="KW-0804">Transcription</keyword>
<sequence length="171" mass="19298">MTAPDWDQQMRSRLARGEESALGELYDRLSPLVHGLAGQILADEQAAAQLTREVFGHLWEHPEEFDPAERSLRSWVGELTHRGAVERLRRAALSPREIRERVAAAQVQFVVAALPPALREPLETTWFDRRTYQETARQLGISEQAARHRLRLGLQLLASELEYAPDRGAGG</sequence>
<name>A0ABN1VR23_9ACTN</name>
<keyword evidence="2" id="KW-0805">Transcription regulation</keyword>
<comment type="similarity">
    <text evidence="1">Belongs to the sigma-70 factor family. ECF subfamily.</text>
</comment>
<dbReference type="InterPro" id="IPR013325">
    <property type="entry name" value="RNA_pol_sigma_r2"/>
</dbReference>
<evidence type="ECO:0000313" key="7">
    <source>
        <dbReference type="EMBL" id="GAA1220213.1"/>
    </source>
</evidence>
<dbReference type="InterPro" id="IPR036388">
    <property type="entry name" value="WH-like_DNA-bd_sf"/>
</dbReference>
<dbReference type="Gene3D" id="1.10.1740.10">
    <property type="match status" value="1"/>
</dbReference>
<evidence type="ECO:0000256" key="2">
    <source>
        <dbReference type="ARBA" id="ARBA00023015"/>
    </source>
</evidence>
<dbReference type="InterPro" id="IPR013324">
    <property type="entry name" value="RNA_pol_sigma_r3/r4-like"/>
</dbReference>
<reference evidence="7 8" key="1">
    <citation type="journal article" date="2019" name="Int. J. Syst. Evol. Microbiol.">
        <title>The Global Catalogue of Microorganisms (GCM) 10K type strain sequencing project: providing services to taxonomists for standard genome sequencing and annotation.</title>
        <authorList>
            <consortium name="The Broad Institute Genomics Platform"/>
            <consortium name="The Broad Institute Genome Sequencing Center for Infectious Disease"/>
            <person name="Wu L."/>
            <person name="Ma J."/>
        </authorList>
    </citation>
    <scope>NUCLEOTIDE SEQUENCE [LARGE SCALE GENOMIC DNA]</scope>
    <source>
        <strain evidence="7 8">JCM 13004</strain>
    </source>
</reference>
<dbReference type="InterPro" id="IPR013249">
    <property type="entry name" value="RNA_pol_sigma70_r4_t2"/>
</dbReference>
<protein>
    <submittedName>
        <fullName evidence="7">Sigma-70 family RNA polymerase sigma factor</fullName>
    </submittedName>
</protein>
<dbReference type="EMBL" id="BAAALF010000007">
    <property type="protein sequence ID" value="GAA1220213.1"/>
    <property type="molecule type" value="Genomic_DNA"/>
</dbReference>
<dbReference type="PANTHER" id="PTHR43133:SF62">
    <property type="entry name" value="RNA POLYMERASE SIGMA FACTOR SIGZ"/>
    <property type="match status" value="1"/>
</dbReference>
<dbReference type="PANTHER" id="PTHR43133">
    <property type="entry name" value="RNA POLYMERASE ECF-TYPE SIGMA FACTO"/>
    <property type="match status" value="1"/>
</dbReference>
<dbReference type="NCBIfam" id="TIGR02937">
    <property type="entry name" value="sigma70-ECF"/>
    <property type="match status" value="1"/>
</dbReference>
<feature type="domain" description="RNA polymerase sigma-70 region 2" evidence="5">
    <location>
        <begin position="25"/>
        <end position="92"/>
    </location>
</feature>
<accession>A0ABN1VR23</accession>
<dbReference type="InterPro" id="IPR039425">
    <property type="entry name" value="RNA_pol_sigma-70-like"/>
</dbReference>
<dbReference type="InterPro" id="IPR007627">
    <property type="entry name" value="RNA_pol_sigma70_r2"/>
</dbReference>
<organism evidence="7 8">
    <name type="scientific">Kitasatospora nipponensis</name>
    <dbReference type="NCBI Taxonomy" id="258049"/>
    <lineage>
        <taxon>Bacteria</taxon>
        <taxon>Bacillati</taxon>
        <taxon>Actinomycetota</taxon>
        <taxon>Actinomycetes</taxon>
        <taxon>Kitasatosporales</taxon>
        <taxon>Streptomycetaceae</taxon>
        <taxon>Kitasatospora</taxon>
    </lineage>
</organism>
<dbReference type="Pfam" id="PF08281">
    <property type="entry name" value="Sigma70_r4_2"/>
    <property type="match status" value="1"/>
</dbReference>
<evidence type="ECO:0000256" key="3">
    <source>
        <dbReference type="ARBA" id="ARBA00023082"/>
    </source>
</evidence>
<evidence type="ECO:0000313" key="8">
    <source>
        <dbReference type="Proteomes" id="UP001500037"/>
    </source>
</evidence>